<keyword evidence="5" id="KW-1185">Reference proteome</keyword>
<proteinExistence type="predicted"/>
<keyword evidence="1" id="KW-0677">Repeat</keyword>
<dbReference type="InterPro" id="IPR002110">
    <property type="entry name" value="Ankyrin_rpt"/>
</dbReference>
<dbReference type="SUPFAM" id="SSF48403">
    <property type="entry name" value="Ankyrin repeat"/>
    <property type="match status" value="2"/>
</dbReference>
<evidence type="ECO:0000313" key="5">
    <source>
        <dbReference type="Proteomes" id="UP000216885"/>
    </source>
</evidence>
<evidence type="ECO:0000256" key="2">
    <source>
        <dbReference type="ARBA" id="ARBA00023043"/>
    </source>
</evidence>
<evidence type="ECO:0000256" key="1">
    <source>
        <dbReference type="ARBA" id="ARBA00022737"/>
    </source>
</evidence>
<protein>
    <submittedName>
        <fullName evidence="4">Uncharacterized protein</fullName>
    </submittedName>
</protein>
<dbReference type="SMART" id="SM00248">
    <property type="entry name" value="ANK"/>
    <property type="match status" value="6"/>
</dbReference>
<dbReference type="PANTHER" id="PTHR24180:SF45">
    <property type="entry name" value="POLY [ADP-RIBOSE] POLYMERASE TANKYRASE"/>
    <property type="match status" value="1"/>
</dbReference>
<dbReference type="PANTHER" id="PTHR24180">
    <property type="entry name" value="CYCLIN-DEPENDENT KINASE INHIBITOR 2C-RELATED"/>
    <property type="match status" value="1"/>
</dbReference>
<dbReference type="EMBL" id="NEVQ01000013">
    <property type="protein sequence ID" value="OZI56227.1"/>
    <property type="molecule type" value="Genomic_DNA"/>
</dbReference>
<dbReference type="RefSeq" id="WP_094837999.1">
    <property type="nucleotide sequence ID" value="NZ_NEVQ01000013.1"/>
</dbReference>
<gene>
    <name evidence="4" type="ORF">CAL20_12340</name>
</gene>
<sequence>MPHDINVTRNPPCAIPAPELPASQAERNDRNRLTHALRADDWPMFEALMADDDTVWTVEDRHENGQNCLHIAITSGSYSIASNLAQFANEFDVDLINVEDQFGYTPIMYAAESPIDNPELVDTLIKNGAHAGLPRAVKSAAERGHTEITRRLVASMPREEASKALAEVLQHDENQSDPNAAKLLISLGVDATVALEYAGTKYWLDAAKALVLLGAKGSDALVLMATQSPAARSATVARSVTTSGRRALIQTGSDVTTALTTLAKRPKSELNSLGLSRLIATDELVSKQTGDTKPSSATAALLRLADSGDIAAMLVLAEQMDSGQLGCDELAKSGNVDALRALASAGLVTLQRTLERAAHTRNFAAAKTLINTGMSTSTLLHDMWSNSQRRKDPDRFEAIKLLIAAGADASALPNGLSAEIELRKEKISDLSPTEKNVALLSAAINGDTTEAAMLLEREADIADALKQLSGADDLNGIRTLIKAGKAAPATLIDRVLAGDMDGARALTRALDVSTEALIHLIKNGESALARRFIPDLTNGREALVEAAQRNDGHLARTLIDLGADGPGALLSLLETKYREEAARLAAWGVNIHKTMALAVSNDSVIDERDLITMGADLSIALMHAIEADDSQAAEKLLRAGGVPAGQKALLALAADDTVPAAVKRARVATLVGMQVDTDGLLEQFISDKKIPQLQALIDLGVPTDRLLMELGKQGNRIDARTLIMAGADIATAMATLLHDREQNAVTVLGVALAGAREEIIAEQRRDATGTSIQT</sequence>
<dbReference type="InterPro" id="IPR051637">
    <property type="entry name" value="Ank_repeat_dom-contain_49"/>
</dbReference>
<dbReference type="Gene3D" id="1.25.40.20">
    <property type="entry name" value="Ankyrin repeat-containing domain"/>
    <property type="match status" value="2"/>
</dbReference>
<dbReference type="InterPro" id="IPR036770">
    <property type="entry name" value="Ankyrin_rpt-contain_sf"/>
</dbReference>
<evidence type="ECO:0000313" key="4">
    <source>
        <dbReference type="EMBL" id="OZI56227.1"/>
    </source>
</evidence>
<reference evidence="4 5" key="1">
    <citation type="submission" date="2017-05" db="EMBL/GenBank/DDBJ databases">
        <title>Complete and WGS of Bordetella genogroups.</title>
        <authorList>
            <person name="Spilker T."/>
            <person name="LiPuma J."/>
        </authorList>
    </citation>
    <scope>NUCLEOTIDE SEQUENCE [LARGE SCALE GENOMIC DNA]</scope>
    <source>
        <strain evidence="4 5">AU9919</strain>
    </source>
</reference>
<name>A0A261U413_9BORD</name>
<accession>A0A261U413</accession>
<feature type="region of interest" description="Disordered" evidence="3">
    <location>
        <begin position="1"/>
        <end position="28"/>
    </location>
</feature>
<dbReference type="AlphaFoldDB" id="A0A261U413"/>
<keyword evidence="2" id="KW-0040">ANK repeat</keyword>
<dbReference type="Pfam" id="PF12796">
    <property type="entry name" value="Ank_2"/>
    <property type="match status" value="1"/>
</dbReference>
<dbReference type="Proteomes" id="UP000216885">
    <property type="component" value="Unassembled WGS sequence"/>
</dbReference>
<organism evidence="4 5">
    <name type="scientific">Bordetella genomosp. 4</name>
    <dbReference type="NCBI Taxonomy" id="463044"/>
    <lineage>
        <taxon>Bacteria</taxon>
        <taxon>Pseudomonadati</taxon>
        <taxon>Pseudomonadota</taxon>
        <taxon>Betaproteobacteria</taxon>
        <taxon>Burkholderiales</taxon>
        <taxon>Alcaligenaceae</taxon>
        <taxon>Bordetella</taxon>
    </lineage>
</organism>
<evidence type="ECO:0000256" key="3">
    <source>
        <dbReference type="SAM" id="MobiDB-lite"/>
    </source>
</evidence>
<comment type="caution">
    <text evidence="4">The sequence shown here is derived from an EMBL/GenBank/DDBJ whole genome shotgun (WGS) entry which is preliminary data.</text>
</comment>